<proteinExistence type="predicted"/>
<gene>
    <name evidence="1" type="ORF">CPB83DRAFT_860939</name>
</gene>
<evidence type="ECO:0000313" key="2">
    <source>
        <dbReference type="Proteomes" id="UP000807306"/>
    </source>
</evidence>
<dbReference type="SUPFAM" id="SSF48452">
    <property type="entry name" value="TPR-like"/>
    <property type="match status" value="1"/>
</dbReference>
<name>A0A9P6E8P2_9AGAR</name>
<dbReference type="InterPro" id="IPR011990">
    <property type="entry name" value="TPR-like_helical_dom_sf"/>
</dbReference>
<comment type="caution">
    <text evidence="1">The sequence shown here is derived from an EMBL/GenBank/DDBJ whole genome shotgun (WGS) entry which is preliminary data.</text>
</comment>
<dbReference type="OrthoDB" id="10260758at2759"/>
<dbReference type="AlphaFoldDB" id="A0A9P6E8P2"/>
<keyword evidence="2" id="KW-1185">Reference proteome</keyword>
<accession>A0A9P6E8P2</accession>
<dbReference type="EMBL" id="MU157896">
    <property type="protein sequence ID" value="KAF9524586.1"/>
    <property type="molecule type" value="Genomic_DNA"/>
</dbReference>
<reference evidence="1" key="1">
    <citation type="submission" date="2020-11" db="EMBL/GenBank/DDBJ databases">
        <authorList>
            <consortium name="DOE Joint Genome Institute"/>
            <person name="Ahrendt S."/>
            <person name="Riley R."/>
            <person name="Andreopoulos W."/>
            <person name="Labutti K."/>
            <person name="Pangilinan J."/>
            <person name="Ruiz-Duenas F.J."/>
            <person name="Barrasa J.M."/>
            <person name="Sanchez-Garcia M."/>
            <person name="Camarero S."/>
            <person name="Miyauchi S."/>
            <person name="Serrano A."/>
            <person name="Linde D."/>
            <person name="Babiker R."/>
            <person name="Drula E."/>
            <person name="Ayuso-Fernandez I."/>
            <person name="Pacheco R."/>
            <person name="Padilla G."/>
            <person name="Ferreira P."/>
            <person name="Barriuso J."/>
            <person name="Kellner H."/>
            <person name="Castanera R."/>
            <person name="Alfaro M."/>
            <person name="Ramirez L."/>
            <person name="Pisabarro A.G."/>
            <person name="Kuo A."/>
            <person name="Tritt A."/>
            <person name="Lipzen A."/>
            <person name="He G."/>
            <person name="Yan M."/>
            <person name="Ng V."/>
            <person name="Cullen D."/>
            <person name="Martin F."/>
            <person name="Rosso M.-N."/>
            <person name="Henrissat B."/>
            <person name="Hibbett D."/>
            <person name="Martinez A.T."/>
            <person name="Grigoriev I.V."/>
        </authorList>
    </citation>
    <scope>NUCLEOTIDE SEQUENCE</scope>
    <source>
        <strain evidence="1">CBS 506.95</strain>
    </source>
</reference>
<protein>
    <submittedName>
        <fullName evidence="1">Uncharacterized protein</fullName>
    </submittedName>
</protein>
<dbReference type="Proteomes" id="UP000807306">
    <property type="component" value="Unassembled WGS sequence"/>
</dbReference>
<sequence>MFLACQYAQLCTAVFRVIKQNSVPRGLRLTFQVTLLCLSSSMNKITGYLRQRRIDRAEERLERFQEAYRDEPWGKMTLEELDNIPSTLPGKPEDKMETAVRMLRLADVYWARYKQHYGSEGENRGQELHQRCYELLCENLGQWSWETQECLKELCRWDIGSSERRIIVDRTLAKVKTLGNSGFYASGLHCDVPFYLILCCLRNNDYSDRVKALLQLYRAHKVKKSTLFYPVLKLLFALHLARQEWNEAEALVAKYPALTTAVRMPQWDKAQIYAYRGELQIERGQLVDGEATLQKGIEPQWEQHDFKVYISCCEQLVNLYLQQERWNDAESLGIHLIEAKESRISHTLAIFDRWNLATKKAPRVIKMNRWRTLNMESDYWIGIDIKIDQDVYFLHELYNNKRQLAIAYVKLKRYNEAQQLLEELMENKMHEENPILLASKALLVGLFTELGKFDEAEKRQEEIIAAKSSSFGYDSEKLIPDLERLADIYQKNNHLGKRHQVKIRLLRYR</sequence>
<dbReference type="Gene3D" id="1.25.40.10">
    <property type="entry name" value="Tetratricopeptide repeat domain"/>
    <property type="match status" value="1"/>
</dbReference>
<evidence type="ECO:0000313" key="1">
    <source>
        <dbReference type="EMBL" id="KAF9524586.1"/>
    </source>
</evidence>
<organism evidence="1 2">
    <name type="scientific">Crepidotus variabilis</name>
    <dbReference type="NCBI Taxonomy" id="179855"/>
    <lineage>
        <taxon>Eukaryota</taxon>
        <taxon>Fungi</taxon>
        <taxon>Dikarya</taxon>
        <taxon>Basidiomycota</taxon>
        <taxon>Agaricomycotina</taxon>
        <taxon>Agaricomycetes</taxon>
        <taxon>Agaricomycetidae</taxon>
        <taxon>Agaricales</taxon>
        <taxon>Agaricineae</taxon>
        <taxon>Crepidotaceae</taxon>
        <taxon>Crepidotus</taxon>
    </lineage>
</organism>